<protein>
    <submittedName>
        <fullName evidence="1">Uncharacterized protein</fullName>
    </submittedName>
</protein>
<name>U9UCP4_RHIID</name>
<dbReference type="VEuPathDB" id="FungiDB:RhiirFUN_013005"/>
<accession>U9UCP4</accession>
<organism evidence="1">
    <name type="scientific">Rhizophagus irregularis (strain DAOM 181602 / DAOM 197198 / MUCL 43194)</name>
    <name type="common">Arbuscular mycorrhizal fungus</name>
    <name type="synonym">Glomus intraradices</name>
    <dbReference type="NCBI Taxonomy" id="747089"/>
    <lineage>
        <taxon>Eukaryota</taxon>
        <taxon>Fungi</taxon>
        <taxon>Fungi incertae sedis</taxon>
        <taxon>Mucoromycota</taxon>
        <taxon>Glomeromycotina</taxon>
        <taxon>Glomeromycetes</taxon>
        <taxon>Glomerales</taxon>
        <taxon>Glomeraceae</taxon>
        <taxon>Rhizophagus</taxon>
    </lineage>
</organism>
<dbReference type="AlphaFoldDB" id="U9UCP4"/>
<dbReference type="EMBL" id="KI280163">
    <property type="protein sequence ID" value="ESA17457.1"/>
    <property type="molecule type" value="Genomic_DNA"/>
</dbReference>
<reference evidence="1" key="1">
    <citation type="submission" date="2013-07" db="EMBL/GenBank/DDBJ databases">
        <title>The genome of an arbuscular mycorrhizal fungus provides insights into the evolution of the oldest plant symbiosis.</title>
        <authorList>
            <consortium name="DOE Joint Genome Institute"/>
            <person name="Tisserant E."/>
            <person name="Malbreil M."/>
            <person name="Kuo A."/>
            <person name="Kohler A."/>
            <person name="Symeonidi A."/>
            <person name="Balestrini R."/>
            <person name="Charron P."/>
            <person name="Duensing N."/>
            <person name="Frei-dit-Frey N."/>
            <person name="Gianinazzi-Pearson V."/>
            <person name="Gilbert B."/>
            <person name="Handa Y."/>
            <person name="Hijri M."/>
            <person name="Kaul R."/>
            <person name="Kawaguchi M."/>
            <person name="Krajinski F."/>
            <person name="Lammers P."/>
            <person name="Lapierre D."/>
            <person name="Masclaux F.G."/>
            <person name="Murat C."/>
            <person name="Morin E."/>
            <person name="Ndikumana S."/>
            <person name="Pagni M."/>
            <person name="Petitpierre D."/>
            <person name="Requena N."/>
            <person name="Rosikiewicz P."/>
            <person name="Riley R."/>
            <person name="Saito K."/>
            <person name="San Clemente H."/>
            <person name="Shapiro H."/>
            <person name="van Tuinen D."/>
            <person name="Becard G."/>
            <person name="Bonfante P."/>
            <person name="Paszkowski U."/>
            <person name="Shachar-Hill Y."/>
            <person name="Young J.P."/>
            <person name="Sanders I.R."/>
            <person name="Henrissat B."/>
            <person name="Rensing S.A."/>
            <person name="Grigoriev I.V."/>
            <person name="Corradi N."/>
            <person name="Roux C."/>
            <person name="Martin F."/>
        </authorList>
    </citation>
    <scope>NUCLEOTIDE SEQUENCE</scope>
    <source>
        <strain evidence="1">DAOM 197198</strain>
    </source>
</reference>
<evidence type="ECO:0000313" key="1">
    <source>
        <dbReference type="EMBL" id="ESA17457.1"/>
    </source>
</evidence>
<dbReference type="HOGENOM" id="CLU_1116236_0_0_1"/>
<gene>
    <name evidence="1" type="ORF">GLOINDRAFT_21772</name>
</gene>
<sequence>MYPENYPLSGFGLNEIASLQENDDYQKIYIYVSDVVGIALVKVESFAALEQYSNSMEMLERLWYRGDTVKERKDRDRWRLTRDLTAEEMEECKNNEYEFVKKMNYDLSISKFSKILKVSKNWKIIAYLKPMEQARRGETREESGLTKVDKEKMKEKLKTNNEEKLNEHLLETPLQRVFSGLDGISKVRGRNGMEAIEEEACKEFEDDRSSIPSSETSEWLGKVERIIKTVESHDVIQKFTMLNNDFTKS</sequence>
<proteinExistence type="predicted"/>